<dbReference type="InterPro" id="IPR023584">
    <property type="entry name" value="Ribosome_recyc_fac_dom"/>
</dbReference>
<keyword evidence="4" id="KW-0648">Protein biosynthesis</keyword>
<evidence type="ECO:0000256" key="3">
    <source>
        <dbReference type="ARBA" id="ARBA00020581"/>
    </source>
</evidence>
<dbReference type="PANTHER" id="PTHR20982:SF3">
    <property type="entry name" value="MITOCHONDRIAL RIBOSOME RECYCLING FACTOR PSEUDO 1"/>
    <property type="match status" value="1"/>
</dbReference>
<accession>A0A2G8KBN6</accession>
<comment type="subcellular location">
    <subcellularLocation>
        <location evidence="1">Mitochondrion</location>
    </subcellularLocation>
</comment>
<dbReference type="AlphaFoldDB" id="A0A2G8KBN6"/>
<dbReference type="PANTHER" id="PTHR20982">
    <property type="entry name" value="RIBOSOME RECYCLING FACTOR"/>
    <property type="match status" value="1"/>
</dbReference>
<dbReference type="OrthoDB" id="407355at2759"/>
<dbReference type="Pfam" id="PF01765">
    <property type="entry name" value="RRF"/>
    <property type="match status" value="1"/>
</dbReference>
<gene>
    <name evidence="9" type="ORF">BSL78_17699</name>
</gene>
<dbReference type="Gene3D" id="3.30.1360.40">
    <property type="match status" value="1"/>
</dbReference>
<reference evidence="9 10" key="1">
    <citation type="journal article" date="2017" name="PLoS Biol.">
        <title>The sea cucumber genome provides insights into morphological evolution and visceral regeneration.</title>
        <authorList>
            <person name="Zhang X."/>
            <person name="Sun L."/>
            <person name="Yuan J."/>
            <person name="Sun Y."/>
            <person name="Gao Y."/>
            <person name="Zhang L."/>
            <person name="Li S."/>
            <person name="Dai H."/>
            <person name="Hamel J.F."/>
            <person name="Liu C."/>
            <person name="Yu Y."/>
            <person name="Liu S."/>
            <person name="Lin W."/>
            <person name="Guo K."/>
            <person name="Jin S."/>
            <person name="Xu P."/>
            <person name="Storey K.B."/>
            <person name="Huan P."/>
            <person name="Zhang T."/>
            <person name="Zhou Y."/>
            <person name="Zhang J."/>
            <person name="Lin C."/>
            <person name="Li X."/>
            <person name="Xing L."/>
            <person name="Huo D."/>
            <person name="Sun M."/>
            <person name="Wang L."/>
            <person name="Mercier A."/>
            <person name="Li F."/>
            <person name="Yang H."/>
            <person name="Xiang J."/>
        </authorList>
    </citation>
    <scope>NUCLEOTIDE SEQUENCE [LARGE SCALE GENOMIC DNA]</scope>
    <source>
        <strain evidence="9">Shaxun</strain>
        <tissue evidence="9">Muscle</tissue>
    </source>
</reference>
<evidence type="ECO:0000256" key="5">
    <source>
        <dbReference type="ARBA" id="ARBA00022946"/>
    </source>
</evidence>
<evidence type="ECO:0000256" key="6">
    <source>
        <dbReference type="ARBA" id="ARBA00023128"/>
    </source>
</evidence>
<dbReference type="InterPro" id="IPR002661">
    <property type="entry name" value="Ribosome_recyc_fac"/>
</dbReference>
<evidence type="ECO:0000256" key="4">
    <source>
        <dbReference type="ARBA" id="ARBA00022917"/>
    </source>
</evidence>
<keyword evidence="5" id="KW-0809">Transit peptide</keyword>
<evidence type="ECO:0000256" key="7">
    <source>
        <dbReference type="ARBA" id="ARBA00033107"/>
    </source>
</evidence>
<dbReference type="FunFam" id="3.30.1360.40:FF:000007">
    <property type="entry name" value="ribosome-recycling factor, mitochondrial isoform X1"/>
    <property type="match status" value="1"/>
</dbReference>
<evidence type="ECO:0000256" key="1">
    <source>
        <dbReference type="ARBA" id="ARBA00004173"/>
    </source>
</evidence>
<evidence type="ECO:0000313" key="10">
    <source>
        <dbReference type="Proteomes" id="UP000230750"/>
    </source>
</evidence>
<dbReference type="STRING" id="307972.A0A2G8KBN6"/>
<sequence length="265" mass="29518">MYRNMASLKQGIKMIHFAAKNKGLFKFSSVTVTELVLRQRYLRCKPLLWNINLCQVHMSALKMAKKGKKHKAKVNVTSSADPNILDLNAVNGEMQKVLENLQQEFVKTLTLRTSHGALDHIQVTTKDGKFPLNNLAQISSKTPTTLSINMSSFPQALDSAVKALQNSGMNLNPQVQGAVITVPIPKVTKEHRETLAKTAKSICDKAKVNLRNVRGNFLTKIKKSKSDTSKDVIFQLEKQLQQVLDNHNGKADEMLTAKSKELIGK</sequence>
<organism evidence="9 10">
    <name type="scientific">Stichopus japonicus</name>
    <name type="common">Sea cucumber</name>
    <dbReference type="NCBI Taxonomy" id="307972"/>
    <lineage>
        <taxon>Eukaryota</taxon>
        <taxon>Metazoa</taxon>
        <taxon>Echinodermata</taxon>
        <taxon>Eleutherozoa</taxon>
        <taxon>Echinozoa</taxon>
        <taxon>Holothuroidea</taxon>
        <taxon>Aspidochirotacea</taxon>
        <taxon>Aspidochirotida</taxon>
        <taxon>Stichopodidae</taxon>
        <taxon>Apostichopus</taxon>
    </lineage>
</organism>
<dbReference type="Gene3D" id="1.10.132.20">
    <property type="entry name" value="Ribosome-recycling factor"/>
    <property type="match status" value="1"/>
</dbReference>
<name>A0A2G8KBN6_STIJA</name>
<dbReference type="Proteomes" id="UP000230750">
    <property type="component" value="Unassembled WGS sequence"/>
</dbReference>
<dbReference type="SUPFAM" id="SSF55194">
    <property type="entry name" value="Ribosome recycling factor, RRF"/>
    <property type="match status" value="1"/>
</dbReference>
<comment type="caution">
    <text evidence="9">The sequence shown here is derived from an EMBL/GenBank/DDBJ whole genome shotgun (WGS) entry which is preliminary data.</text>
</comment>
<dbReference type="InterPro" id="IPR036191">
    <property type="entry name" value="RRF_sf"/>
</dbReference>
<keyword evidence="6" id="KW-0496">Mitochondrion</keyword>
<feature type="domain" description="Ribosome recycling factor" evidence="8">
    <location>
        <begin position="101"/>
        <end position="262"/>
    </location>
</feature>
<dbReference type="EMBL" id="MRZV01000714">
    <property type="protein sequence ID" value="PIK45424.1"/>
    <property type="molecule type" value="Genomic_DNA"/>
</dbReference>
<protein>
    <recommendedName>
        <fullName evidence="3">Ribosome-recycling factor, mitochondrial</fullName>
    </recommendedName>
    <alternativeName>
        <fullName evidence="7">Ribosome-releasing factor, mitochondrial</fullName>
    </alternativeName>
</protein>
<dbReference type="GO" id="GO:0006412">
    <property type="term" value="P:translation"/>
    <property type="evidence" value="ECO:0007669"/>
    <property type="project" value="UniProtKB-KW"/>
</dbReference>
<evidence type="ECO:0000313" key="9">
    <source>
        <dbReference type="EMBL" id="PIK45424.1"/>
    </source>
</evidence>
<dbReference type="GO" id="GO:0043023">
    <property type="term" value="F:ribosomal large subunit binding"/>
    <property type="evidence" value="ECO:0007669"/>
    <property type="project" value="TreeGrafter"/>
</dbReference>
<comment type="similarity">
    <text evidence="2">Belongs to the RRF family.</text>
</comment>
<proteinExistence type="inferred from homology"/>
<evidence type="ECO:0000259" key="8">
    <source>
        <dbReference type="Pfam" id="PF01765"/>
    </source>
</evidence>
<keyword evidence="10" id="KW-1185">Reference proteome</keyword>
<dbReference type="GO" id="GO:0005739">
    <property type="term" value="C:mitochondrion"/>
    <property type="evidence" value="ECO:0007669"/>
    <property type="project" value="UniProtKB-SubCell"/>
</dbReference>
<evidence type="ECO:0000256" key="2">
    <source>
        <dbReference type="ARBA" id="ARBA00005912"/>
    </source>
</evidence>